<evidence type="ECO:0000256" key="5">
    <source>
        <dbReference type="SAM" id="MobiDB-lite"/>
    </source>
</evidence>
<dbReference type="PANTHER" id="PTHR43004:SF20">
    <property type="entry name" value="2-MONOOXYGENASE, PUTATIVE (AFU_ORTHOLOGUE AFUA_1G13660)-RELATED"/>
    <property type="match status" value="1"/>
</dbReference>
<feature type="region of interest" description="Disordered" evidence="5">
    <location>
        <begin position="172"/>
        <end position="192"/>
    </location>
</feature>
<dbReference type="Gene3D" id="3.50.50.60">
    <property type="entry name" value="FAD/NAD(P)-binding domain"/>
    <property type="match status" value="1"/>
</dbReference>
<dbReference type="GO" id="GO:0071949">
    <property type="term" value="F:FAD binding"/>
    <property type="evidence" value="ECO:0007669"/>
    <property type="project" value="InterPro"/>
</dbReference>
<dbReference type="InterPro" id="IPR012941">
    <property type="entry name" value="Phe_hydrox_C_dim_dom"/>
</dbReference>
<evidence type="ECO:0000259" key="7">
    <source>
        <dbReference type="Pfam" id="PF07976"/>
    </source>
</evidence>
<feature type="domain" description="Phenol hydroxylase-like C-terminal dimerisation" evidence="7">
    <location>
        <begin position="457"/>
        <end position="666"/>
    </location>
</feature>
<dbReference type="Gene3D" id="3.30.9.10">
    <property type="entry name" value="D-Amino Acid Oxidase, subunit A, domain 2"/>
    <property type="match status" value="1"/>
</dbReference>
<dbReference type="SUPFAM" id="SSF52833">
    <property type="entry name" value="Thioredoxin-like"/>
    <property type="match status" value="1"/>
</dbReference>
<dbReference type="PANTHER" id="PTHR43004">
    <property type="entry name" value="TRK SYSTEM POTASSIUM UPTAKE PROTEIN"/>
    <property type="match status" value="1"/>
</dbReference>
<dbReference type="STRING" id="1448308.A0A2T2NVP8"/>
<dbReference type="PRINTS" id="PR00420">
    <property type="entry name" value="RNGMNOXGNASE"/>
</dbReference>
<keyword evidence="9" id="KW-1185">Reference proteome</keyword>
<dbReference type="InterPro" id="IPR036188">
    <property type="entry name" value="FAD/NAD-bd_sf"/>
</dbReference>
<evidence type="ECO:0000256" key="1">
    <source>
        <dbReference type="ARBA" id="ARBA00007801"/>
    </source>
</evidence>
<evidence type="ECO:0000256" key="4">
    <source>
        <dbReference type="ARBA" id="ARBA00023002"/>
    </source>
</evidence>
<organism evidence="8 9">
    <name type="scientific">Corynespora cassiicola Philippines</name>
    <dbReference type="NCBI Taxonomy" id="1448308"/>
    <lineage>
        <taxon>Eukaryota</taxon>
        <taxon>Fungi</taxon>
        <taxon>Dikarya</taxon>
        <taxon>Ascomycota</taxon>
        <taxon>Pezizomycotina</taxon>
        <taxon>Dothideomycetes</taxon>
        <taxon>Pleosporomycetidae</taxon>
        <taxon>Pleosporales</taxon>
        <taxon>Corynesporascaceae</taxon>
        <taxon>Corynespora</taxon>
    </lineage>
</organism>
<dbReference type="InterPro" id="IPR036249">
    <property type="entry name" value="Thioredoxin-like_sf"/>
</dbReference>
<protein>
    <recommendedName>
        <fullName evidence="10">Phenol 2-monooxygenase</fullName>
    </recommendedName>
</protein>
<gene>
    <name evidence="8" type="ORF">BS50DRAFT_572508</name>
</gene>
<comment type="similarity">
    <text evidence="1">Belongs to the PheA/TfdB FAD monooxygenase family.</text>
</comment>
<proteinExistence type="inferred from homology"/>
<dbReference type="SUPFAM" id="SSF51905">
    <property type="entry name" value="FAD/NAD(P)-binding domain"/>
    <property type="match status" value="1"/>
</dbReference>
<name>A0A2T2NVP8_CORCC</name>
<evidence type="ECO:0000256" key="2">
    <source>
        <dbReference type="ARBA" id="ARBA00022630"/>
    </source>
</evidence>
<evidence type="ECO:0008006" key="10">
    <source>
        <dbReference type="Google" id="ProtNLM"/>
    </source>
</evidence>
<keyword evidence="3" id="KW-0274">FAD</keyword>
<evidence type="ECO:0000313" key="8">
    <source>
        <dbReference type="EMBL" id="PSN69356.1"/>
    </source>
</evidence>
<reference evidence="8 9" key="1">
    <citation type="journal article" date="2018" name="Front. Microbiol.">
        <title>Genome-Wide Analysis of Corynespora cassiicola Leaf Fall Disease Putative Effectors.</title>
        <authorList>
            <person name="Lopez D."/>
            <person name="Ribeiro S."/>
            <person name="Label P."/>
            <person name="Fumanal B."/>
            <person name="Venisse J.S."/>
            <person name="Kohler A."/>
            <person name="de Oliveira R.R."/>
            <person name="Labutti K."/>
            <person name="Lipzen A."/>
            <person name="Lail K."/>
            <person name="Bauer D."/>
            <person name="Ohm R.A."/>
            <person name="Barry K.W."/>
            <person name="Spatafora J."/>
            <person name="Grigoriev I.V."/>
            <person name="Martin F.M."/>
            <person name="Pujade-Renaud V."/>
        </authorList>
    </citation>
    <scope>NUCLEOTIDE SEQUENCE [LARGE SCALE GENOMIC DNA]</scope>
    <source>
        <strain evidence="8 9">Philippines</strain>
    </source>
</reference>
<dbReference type="EMBL" id="KZ678133">
    <property type="protein sequence ID" value="PSN69356.1"/>
    <property type="molecule type" value="Genomic_DNA"/>
</dbReference>
<evidence type="ECO:0000256" key="3">
    <source>
        <dbReference type="ARBA" id="ARBA00022827"/>
    </source>
</evidence>
<dbReference type="CDD" id="cd02979">
    <property type="entry name" value="PHOX_C"/>
    <property type="match status" value="1"/>
</dbReference>
<keyword evidence="4" id="KW-0560">Oxidoreductase</keyword>
<keyword evidence="2" id="KW-0285">Flavoprotein</keyword>
<dbReference type="Pfam" id="PF07976">
    <property type="entry name" value="Phe_hydrox_dim"/>
    <property type="match status" value="1"/>
</dbReference>
<dbReference type="AlphaFoldDB" id="A0A2T2NVP8"/>
<dbReference type="Proteomes" id="UP000240883">
    <property type="component" value="Unassembled WGS sequence"/>
</dbReference>
<accession>A0A2T2NVP8</accession>
<dbReference type="InterPro" id="IPR002938">
    <property type="entry name" value="FAD-bd"/>
</dbReference>
<dbReference type="GO" id="GO:0016709">
    <property type="term" value="F:oxidoreductase activity, acting on paired donors, with incorporation or reduction of molecular oxygen, NAD(P)H as one donor, and incorporation of one atom of oxygen"/>
    <property type="evidence" value="ECO:0007669"/>
    <property type="project" value="UniProtKB-ARBA"/>
</dbReference>
<evidence type="ECO:0000259" key="6">
    <source>
        <dbReference type="Pfam" id="PF01494"/>
    </source>
</evidence>
<feature type="domain" description="FAD-binding" evidence="6">
    <location>
        <begin position="10"/>
        <end position="414"/>
    </location>
</feature>
<dbReference type="OrthoDB" id="1716816at2759"/>
<dbReference type="InterPro" id="IPR038220">
    <property type="entry name" value="PHOX_C_sf"/>
</dbReference>
<dbReference type="InterPro" id="IPR050641">
    <property type="entry name" value="RIFMO-like"/>
</dbReference>
<feature type="compositionally biased region" description="Polar residues" evidence="5">
    <location>
        <begin position="176"/>
        <end position="185"/>
    </location>
</feature>
<dbReference type="Pfam" id="PF01494">
    <property type="entry name" value="FAD_binding_3"/>
    <property type="match status" value="1"/>
</dbReference>
<sequence length="667" mass="74351">MTVPETKESKCDVLIVGAGPAGLMLAAWMARCGVNARIVDKRSTKIFSGQADGLQLRSLEIFDSFGFSDRAWKEANHMIEICMWNPDENGKLRRSDRVPDVQPGLSRFTQIVLHQGRIERFFLDHIKKHSKDTLRVERAVLPETLDIAEDLVGDHSPGTYPITVKLRHLTDEEATPAQSNGSSTRDGLFRSNLTEDDTDDLIQKSREKEGSTEIVKAKYMVGCDGAHSWTRRQLGFQLEGEPTDFIWGVLDVIPITDFPDIRMRCAVHSASSGSLMVIPRENKLVRLYIQLNEIKPDASGRADRSQITPNTIIKAAQKIIAPYSLTYEYCDWWTAYQIGQRVGTNFDYNSRVFLAGDAVHTHSPKAGQGMNVSMQDAFNLGWKLGLVVKGIAQPSILKTYQSERRRVAQDLIEFDHKFSRLFSGRPAKDIMDTEGVSMADFKDAFVKGNLFASGLSVDYGASMLVAKEGNTAEQGDGTDVSGSSKTHVSSKQELATNVKLGMRFPSFKVLNQSDARPWHFQEQLKSDGRFRIILFAGNVLSPQQKSRLDAFCAALSTSSLVAPHLYKNIDILTCHSAPRADTELLRDFPEVLHPFDKTTGWDYDSVYVDDVSYHEGFGDAYKNYGVDKETGCVVITRPDQYIGYVGPLDGEDGWAGVQGYFRGVLVN</sequence>
<dbReference type="SUPFAM" id="SSF54373">
    <property type="entry name" value="FAD-linked reductases, C-terminal domain"/>
    <property type="match status" value="1"/>
</dbReference>
<evidence type="ECO:0000313" key="9">
    <source>
        <dbReference type="Proteomes" id="UP000240883"/>
    </source>
</evidence>
<dbReference type="Gene3D" id="3.40.30.20">
    <property type="match status" value="1"/>
</dbReference>